<keyword evidence="1" id="KW-0479">Metal-binding</keyword>
<feature type="compositionally biased region" description="Low complexity" evidence="2">
    <location>
        <begin position="229"/>
        <end position="244"/>
    </location>
</feature>
<keyword evidence="1" id="KW-0862">Zinc</keyword>
<organism evidence="5 6">
    <name type="scientific">Prorocentrum cordatum</name>
    <dbReference type="NCBI Taxonomy" id="2364126"/>
    <lineage>
        <taxon>Eukaryota</taxon>
        <taxon>Sar</taxon>
        <taxon>Alveolata</taxon>
        <taxon>Dinophyceae</taxon>
        <taxon>Prorocentrales</taxon>
        <taxon>Prorocentraceae</taxon>
        <taxon>Prorocentrum</taxon>
    </lineage>
</organism>
<sequence length="544" mass="58336">AASRLAHFAEALREIVNRQDVTPHAKAAWAGHHVLATRPFARGNARLARLLINWVLRYCGVPFPVVLLGSAERQAAWRGVAEQSRPGQDDSQPLAALVAAAVAAAWEEVERRADRAVKAQESSREDKAIGFARSQAREGECAICLDSQPDMMVLCCGAAFHFACMARWFAVAPDPACPACRSPMTPLPPEALQPPTRQSEATLVEPDILQQLRSLMWLRQSLPAALSPRAAAPAPPARAAQPPRGASPPVAPAGGLRCAFCGNLRATGCPLLACGRCCVGNQRLRGQRCPRHPPELTGRGLGHRDGLELVLTDDEDDDALGPAQIDLGRQASQQAGDRCAFCANRRAAHCALRACSSCCRLRTDRCERHREPLFEEPPDADDLPDAGAALRREPQRVDARRDLPGARAGDGRRGLQRPVAGDARQHLGLIDAGGTRRDIQGVLQGSRRCSFCHASPRSSGCLRGACRDCCFRRAPVAPGLGGGGVDDDDDDDDDDDGNNVYEEEDRDCDIGEDAREDGGENGARGRILAKCTSLVQSCGDAGRK</sequence>
<dbReference type="SMART" id="SM00184">
    <property type="entry name" value="RING"/>
    <property type="match status" value="2"/>
</dbReference>
<evidence type="ECO:0000313" key="6">
    <source>
        <dbReference type="Proteomes" id="UP001189429"/>
    </source>
</evidence>
<name>A0ABN9TFR4_9DINO</name>
<reference evidence="5" key="1">
    <citation type="submission" date="2023-10" db="EMBL/GenBank/DDBJ databases">
        <authorList>
            <person name="Chen Y."/>
            <person name="Shah S."/>
            <person name="Dougan E. K."/>
            <person name="Thang M."/>
            <person name="Chan C."/>
        </authorList>
    </citation>
    <scope>NUCLEOTIDE SEQUENCE [LARGE SCALE GENOMIC DNA]</scope>
</reference>
<evidence type="ECO:0000256" key="2">
    <source>
        <dbReference type="SAM" id="MobiDB-lite"/>
    </source>
</evidence>
<dbReference type="InterPro" id="IPR001841">
    <property type="entry name" value="Znf_RING"/>
</dbReference>
<dbReference type="SUPFAM" id="SSF57850">
    <property type="entry name" value="RING/U-box"/>
    <property type="match status" value="1"/>
</dbReference>
<evidence type="ECO:0000256" key="1">
    <source>
        <dbReference type="PROSITE-ProRule" id="PRU00175"/>
    </source>
</evidence>
<feature type="compositionally biased region" description="Acidic residues" evidence="2">
    <location>
        <begin position="485"/>
        <end position="507"/>
    </location>
</feature>
<gene>
    <name evidence="5" type="ORF">PCOR1329_LOCUS38690</name>
</gene>
<proteinExistence type="predicted"/>
<dbReference type="InterPro" id="IPR013083">
    <property type="entry name" value="Znf_RING/FYVE/PHD"/>
</dbReference>
<feature type="domain" description="RING-type" evidence="3">
    <location>
        <begin position="141"/>
        <end position="181"/>
    </location>
</feature>
<evidence type="ECO:0000259" key="3">
    <source>
        <dbReference type="PROSITE" id="PS50089"/>
    </source>
</evidence>
<feature type="region of interest" description="Disordered" evidence="2">
    <location>
        <begin position="373"/>
        <end position="420"/>
    </location>
</feature>
<feature type="region of interest" description="Disordered" evidence="2">
    <location>
        <begin position="480"/>
        <end position="522"/>
    </location>
</feature>
<protein>
    <recommendedName>
        <fullName evidence="7">RING-type domain-containing protein</fullName>
    </recommendedName>
</protein>
<evidence type="ECO:0008006" key="7">
    <source>
        <dbReference type="Google" id="ProtNLM"/>
    </source>
</evidence>
<evidence type="ECO:0000259" key="4">
    <source>
        <dbReference type="PROSITE" id="PS51459"/>
    </source>
</evidence>
<dbReference type="EMBL" id="CAUYUJ010014681">
    <property type="protein sequence ID" value="CAK0844629.1"/>
    <property type="molecule type" value="Genomic_DNA"/>
</dbReference>
<feature type="domain" description="Fido" evidence="4">
    <location>
        <begin position="1"/>
        <end position="100"/>
    </location>
</feature>
<keyword evidence="6" id="KW-1185">Reference proteome</keyword>
<accession>A0ABN9TFR4</accession>
<dbReference type="InterPro" id="IPR036597">
    <property type="entry name" value="Fido-like_dom_sf"/>
</dbReference>
<keyword evidence="1" id="KW-0863">Zinc-finger</keyword>
<dbReference type="InterPro" id="IPR003812">
    <property type="entry name" value="Fido"/>
</dbReference>
<dbReference type="PROSITE" id="PS51459">
    <property type="entry name" value="FIDO"/>
    <property type="match status" value="1"/>
</dbReference>
<dbReference type="Pfam" id="PF13639">
    <property type="entry name" value="zf-RING_2"/>
    <property type="match status" value="1"/>
</dbReference>
<feature type="region of interest" description="Disordered" evidence="2">
    <location>
        <begin position="229"/>
        <end position="248"/>
    </location>
</feature>
<feature type="compositionally biased region" description="Basic and acidic residues" evidence="2">
    <location>
        <begin position="508"/>
        <end position="518"/>
    </location>
</feature>
<dbReference type="PROSITE" id="PS50089">
    <property type="entry name" value="ZF_RING_2"/>
    <property type="match status" value="1"/>
</dbReference>
<feature type="non-terminal residue" evidence="5">
    <location>
        <position position="1"/>
    </location>
</feature>
<feature type="compositionally biased region" description="Acidic residues" evidence="2">
    <location>
        <begin position="374"/>
        <end position="384"/>
    </location>
</feature>
<dbReference type="Gene3D" id="3.30.40.10">
    <property type="entry name" value="Zinc/RING finger domain, C3HC4 (zinc finger)"/>
    <property type="match status" value="1"/>
</dbReference>
<dbReference type="Proteomes" id="UP001189429">
    <property type="component" value="Unassembled WGS sequence"/>
</dbReference>
<comment type="caution">
    <text evidence="5">The sequence shown here is derived from an EMBL/GenBank/DDBJ whole genome shotgun (WGS) entry which is preliminary data.</text>
</comment>
<dbReference type="SUPFAM" id="SSF140931">
    <property type="entry name" value="Fic-like"/>
    <property type="match status" value="1"/>
</dbReference>
<feature type="compositionally biased region" description="Basic and acidic residues" evidence="2">
    <location>
        <begin position="390"/>
        <end position="413"/>
    </location>
</feature>
<evidence type="ECO:0000313" key="5">
    <source>
        <dbReference type="EMBL" id="CAK0844629.1"/>
    </source>
</evidence>
<dbReference type="Gene3D" id="1.10.3290.10">
    <property type="entry name" value="Fido-like domain"/>
    <property type="match status" value="1"/>
</dbReference>